<gene>
    <name evidence="4" type="ORF">CWS20_06130</name>
</gene>
<evidence type="ECO:0000313" key="5">
    <source>
        <dbReference type="Proteomes" id="UP000233343"/>
    </source>
</evidence>
<dbReference type="InterPro" id="IPR016454">
    <property type="entry name" value="Cysteine_dSase"/>
</dbReference>
<dbReference type="PANTHER" id="PTHR11601:SF36">
    <property type="entry name" value="CYSTEINE DESULFURASE NIFS-RELATED"/>
    <property type="match status" value="1"/>
</dbReference>
<evidence type="ECO:0000256" key="1">
    <source>
        <dbReference type="ARBA" id="ARBA00001933"/>
    </source>
</evidence>
<keyword evidence="2" id="KW-0663">Pyridoxal phosphate</keyword>
<dbReference type="Pfam" id="PF00266">
    <property type="entry name" value="Aminotran_5"/>
    <property type="match status" value="1"/>
</dbReference>
<dbReference type="EMBL" id="PISD01000011">
    <property type="protein sequence ID" value="PKG29808.1"/>
    <property type="molecule type" value="Genomic_DNA"/>
</dbReference>
<dbReference type="NCBIfam" id="NF002806">
    <property type="entry name" value="PRK02948.1"/>
    <property type="match status" value="1"/>
</dbReference>
<organism evidence="4 5">
    <name type="scientific">Cytobacillus horneckiae</name>
    <dbReference type="NCBI Taxonomy" id="549687"/>
    <lineage>
        <taxon>Bacteria</taxon>
        <taxon>Bacillati</taxon>
        <taxon>Bacillota</taxon>
        <taxon>Bacilli</taxon>
        <taxon>Bacillales</taxon>
        <taxon>Bacillaceae</taxon>
        <taxon>Cytobacillus</taxon>
    </lineage>
</organism>
<dbReference type="AlphaFoldDB" id="A0A2N0ZJW9"/>
<dbReference type="InterPro" id="IPR000192">
    <property type="entry name" value="Aminotrans_V_dom"/>
</dbReference>
<dbReference type="InterPro" id="IPR015424">
    <property type="entry name" value="PyrdxlP-dep_Trfase"/>
</dbReference>
<keyword evidence="4" id="KW-0808">Transferase</keyword>
<dbReference type="InterPro" id="IPR015421">
    <property type="entry name" value="PyrdxlP-dep_Trfase_major"/>
</dbReference>
<sequence length="374" mass="41429">MIYFDYAASCPLDEEAAEVYIKASTEYYGNTKSLHDIGSKAGTLLEHCRQELARLLAVEEKGVYFTSGGSEGNFLSVRALLSSTEKKGKHIITSIAEHSSIQSVFQQLEDEGYETTYLPLDNEGFIHMDQLHASIREDTILICIQHGNSEIGTLQPILDISRICKKKDILFHSDCVHTFGKIDLKPIAQVVDSLSISSHKFYGPKGVGLIYIHPRHNWQPFFPGAVHEKGIRPGTINLPAIASMTVAASKAYNTLQQSQSHYRMLRKALIQHIALANQPILVYNADENKQIMSTIGMRIKGLEGQYVMLEANRLGFALATGSACSTDQLAPSKTMKAIGVPYKEAKEFFRISLGRSTTLKDIEELAAALLKITH</sequence>
<evidence type="ECO:0000259" key="3">
    <source>
        <dbReference type="Pfam" id="PF00266"/>
    </source>
</evidence>
<evidence type="ECO:0000256" key="2">
    <source>
        <dbReference type="ARBA" id="ARBA00022898"/>
    </source>
</evidence>
<dbReference type="EC" id="2.8.1.7" evidence="4"/>
<evidence type="ECO:0000313" key="4">
    <source>
        <dbReference type="EMBL" id="PKG29808.1"/>
    </source>
</evidence>
<dbReference type="SUPFAM" id="SSF53383">
    <property type="entry name" value="PLP-dependent transferases"/>
    <property type="match status" value="1"/>
</dbReference>
<dbReference type="Proteomes" id="UP000233343">
    <property type="component" value="Unassembled WGS sequence"/>
</dbReference>
<accession>A0A2N0ZJW9</accession>
<protein>
    <submittedName>
        <fullName evidence="4">IscS subfamily cysteine desulfurase</fullName>
        <ecNumber evidence="4">2.8.1.7</ecNumber>
    </submittedName>
</protein>
<dbReference type="Gene3D" id="3.90.1150.10">
    <property type="entry name" value="Aspartate Aminotransferase, domain 1"/>
    <property type="match status" value="1"/>
</dbReference>
<proteinExistence type="predicted"/>
<keyword evidence="5" id="KW-1185">Reference proteome</keyword>
<dbReference type="GO" id="GO:0031071">
    <property type="term" value="F:cysteine desulfurase activity"/>
    <property type="evidence" value="ECO:0007669"/>
    <property type="project" value="UniProtKB-EC"/>
</dbReference>
<feature type="domain" description="Aminotransferase class V" evidence="3">
    <location>
        <begin position="2"/>
        <end position="365"/>
    </location>
</feature>
<dbReference type="RefSeq" id="WP_066191714.1">
    <property type="nucleotide sequence ID" value="NZ_JAFDQP010000007.1"/>
</dbReference>
<dbReference type="PIRSF" id="PIRSF005572">
    <property type="entry name" value="NifS"/>
    <property type="match status" value="1"/>
</dbReference>
<dbReference type="InterPro" id="IPR015422">
    <property type="entry name" value="PyrdxlP-dep_Trfase_small"/>
</dbReference>
<reference evidence="4 5" key="1">
    <citation type="journal article" date="2010" name="Int. J. Syst. Evol. Microbiol.">
        <title>Bacillus horneckiae sp. nov., isolated from a spacecraft-assembly clean room.</title>
        <authorList>
            <person name="Vaishampayan P."/>
            <person name="Probst A."/>
            <person name="Krishnamurthi S."/>
            <person name="Ghosh S."/>
            <person name="Osman S."/>
            <person name="McDowall A."/>
            <person name="Ruckmani A."/>
            <person name="Mayilraj S."/>
            <person name="Venkateswaran K."/>
        </authorList>
    </citation>
    <scope>NUCLEOTIDE SEQUENCE [LARGE SCALE GENOMIC DNA]</scope>
    <source>
        <strain evidence="5">1PO1SC</strain>
    </source>
</reference>
<name>A0A2N0ZJW9_9BACI</name>
<dbReference type="Gene3D" id="3.40.640.10">
    <property type="entry name" value="Type I PLP-dependent aspartate aminotransferase-like (Major domain)"/>
    <property type="match status" value="1"/>
</dbReference>
<dbReference type="PANTHER" id="PTHR11601">
    <property type="entry name" value="CYSTEINE DESULFURYLASE FAMILY MEMBER"/>
    <property type="match status" value="1"/>
</dbReference>
<dbReference type="Gene3D" id="1.10.260.50">
    <property type="match status" value="1"/>
</dbReference>
<comment type="caution">
    <text evidence="4">The sequence shown here is derived from an EMBL/GenBank/DDBJ whole genome shotgun (WGS) entry which is preliminary data.</text>
</comment>
<comment type="cofactor">
    <cofactor evidence="1">
        <name>pyridoxal 5'-phosphate</name>
        <dbReference type="ChEBI" id="CHEBI:597326"/>
    </cofactor>
</comment>